<evidence type="ECO:0000313" key="2">
    <source>
        <dbReference type="Proteomes" id="UP001607302"/>
    </source>
</evidence>
<protein>
    <submittedName>
        <fullName evidence="1">Uncharacterized protein</fullName>
    </submittedName>
</protein>
<organism evidence="1 2">
    <name type="scientific">Vespula squamosa</name>
    <name type="common">Southern yellow jacket</name>
    <name type="synonym">Wasp</name>
    <dbReference type="NCBI Taxonomy" id="30214"/>
    <lineage>
        <taxon>Eukaryota</taxon>
        <taxon>Metazoa</taxon>
        <taxon>Ecdysozoa</taxon>
        <taxon>Arthropoda</taxon>
        <taxon>Hexapoda</taxon>
        <taxon>Insecta</taxon>
        <taxon>Pterygota</taxon>
        <taxon>Neoptera</taxon>
        <taxon>Endopterygota</taxon>
        <taxon>Hymenoptera</taxon>
        <taxon>Apocrita</taxon>
        <taxon>Aculeata</taxon>
        <taxon>Vespoidea</taxon>
        <taxon>Vespidae</taxon>
        <taxon>Vespinae</taxon>
        <taxon>Vespula</taxon>
    </lineage>
</organism>
<gene>
    <name evidence="1" type="ORF">V1478_003988</name>
</gene>
<reference evidence="1 2" key="1">
    <citation type="journal article" date="2024" name="Ann. Entomol. Soc. Am.">
        <title>Genomic analyses of the southern and eastern yellowjacket wasps (Hymenoptera: Vespidae) reveal evolutionary signatures of social life.</title>
        <authorList>
            <person name="Catto M.A."/>
            <person name="Caine P.B."/>
            <person name="Orr S.E."/>
            <person name="Hunt B.G."/>
            <person name="Goodisman M.A.D."/>
        </authorList>
    </citation>
    <scope>NUCLEOTIDE SEQUENCE [LARGE SCALE GENOMIC DNA]</scope>
    <source>
        <strain evidence="1">233</strain>
        <tissue evidence="1">Head and thorax</tissue>
    </source>
</reference>
<dbReference type="AlphaFoldDB" id="A0ABD2BNZ3"/>
<keyword evidence="2" id="KW-1185">Reference proteome</keyword>
<dbReference type="EMBL" id="JAUDFV010000074">
    <property type="protein sequence ID" value="KAL2734290.1"/>
    <property type="molecule type" value="Genomic_DNA"/>
</dbReference>
<dbReference type="Proteomes" id="UP001607302">
    <property type="component" value="Unassembled WGS sequence"/>
</dbReference>
<evidence type="ECO:0000313" key="1">
    <source>
        <dbReference type="EMBL" id="KAL2734290.1"/>
    </source>
</evidence>
<accession>A0ABD2BNZ3</accession>
<comment type="caution">
    <text evidence="1">The sequence shown here is derived from an EMBL/GenBank/DDBJ whole genome shotgun (WGS) entry which is preliminary data.</text>
</comment>
<name>A0ABD2BNZ3_VESSQ</name>
<sequence>MAKEDEGFLVETSLNRYTWVEIHKNEMEQKQKRRIRPLRIFVRSWWSFRATARSSSWLPQDTGAPPPAQKDTTPFLWCATVRLIITFTISSSSLLFLIFSQTIP</sequence>
<proteinExistence type="predicted"/>